<dbReference type="SUPFAM" id="SSF51730">
    <property type="entry name" value="FAD-linked oxidoreductase"/>
    <property type="match status" value="1"/>
</dbReference>
<dbReference type="Gene3D" id="3.20.20.220">
    <property type="match status" value="1"/>
</dbReference>
<dbReference type="Proteomes" id="UP001165090">
    <property type="component" value="Unassembled WGS sequence"/>
</dbReference>
<organism evidence="3 4">
    <name type="scientific">Volvox africanus</name>
    <dbReference type="NCBI Taxonomy" id="51714"/>
    <lineage>
        <taxon>Eukaryota</taxon>
        <taxon>Viridiplantae</taxon>
        <taxon>Chlorophyta</taxon>
        <taxon>core chlorophytes</taxon>
        <taxon>Chlorophyceae</taxon>
        <taxon>CS clade</taxon>
        <taxon>Chlamydomonadales</taxon>
        <taxon>Volvocaceae</taxon>
        <taxon>Volvox</taxon>
    </lineage>
</organism>
<evidence type="ECO:0000256" key="2">
    <source>
        <dbReference type="SAM" id="MobiDB-lite"/>
    </source>
</evidence>
<evidence type="ECO:0000313" key="3">
    <source>
        <dbReference type="EMBL" id="GLI68028.1"/>
    </source>
</evidence>
<accession>A0ABQ5SDM4</accession>
<sequence length="427" mass="44930">MDAASGACQRIPAFASGRKTSSRLTALPMTRTASITRILWSAQAGRTRSGPINLRALSSAPQKTSPERLHSWTLTLERGVGKAYGAEAELQATGAFRAEVFPDLPIATTWQNLAKALSSGLRASPTADRELPFTQYTTQRGALKVITTAANLRSQYDIECRLVAAAGDGVETAGGQRADVILCVSGSHPVRTLPLVSRFLSSSLDTLRVAQRLQQRGYIPPTTQLWVVANPNTDRSAALLEAKAAEGATAVLTQPPLDWPAYLSWLSDAERRDLLSPAPPPSPKLSSPPQPTSDRTHASPPGLEGSATRSAGRNDSGDGGVVGGMRGLRLLVGHPMLSSTANLSFWIALSGCGSAPAAQALLAEATRAELKGREAAAQFFADYNRRLAQQVLARGGLGGLHIMAITKASKRMVLGMLGDGSLPPSAS</sequence>
<comment type="caution">
    <text evidence="3">The sequence shown here is derived from an EMBL/GenBank/DDBJ whole genome shotgun (WGS) entry which is preliminary data.</text>
</comment>
<evidence type="ECO:0000313" key="4">
    <source>
        <dbReference type="Proteomes" id="UP001165090"/>
    </source>
</evidence>
<keyword evidence="4" id="KW-1185">Reference proteome</keyword>
<keyword evidence="1" id="KW-0560">Oxidoreductase</keyword>
<dbReference type="EMBL" id="BSDZ01000079">
    <property type="protein sequence ID" value="GLI68028.1"/>
    <property type="molecule type" value="Genomic_DNA"/>
</dbReference>
<gene>
    <name evidence="3" type="ORF">VaNZ11_012351</name>
</gene>
<protein>
    <submittedName>
        <fullName evidence="3">Uncharacterized protein</fullName>
    </submittedName>
</protein>
<proteinExistence type="predicted"/>
<feature type="compositionally biased region" description="Pro residues" evidence="2">
    <location>
        <begin position="277"/>
        <end position="291"/>
    </location>
</feature>
<name>A0ABQ5SDM4_9CHLO</name>
<feature type="region of interest" description="Disordered" evidence="2">
    <location>
        <begin position="273"/>
        <end position="319"/>
    </location>
</feature>
<dbReference type="InterPro" id="IPR029041">
    <property type="entry name" value="FAD-linked_oxidoreductase-like"/>
</dbReference>
<reference evidence="3 4" key="1">
    <citation type="journal article" date="2023" name="IScience">
        <title>Expanded male sex-determining region conserved during the evolution of homothallism in the green alga Volvox.</title>
        <authorList>
            <person name="Yamamoto K."/>
            <person name="Matsuzaki R."/>
            <person name="Mahakham W."/>
            <person name="Heman W."/>
            <person name="Sekimoto H."/>
            <person name="Kawachi M."/>
            <person name="Minakuchi Y."/>
            <person name="Toyoda A."/>
            <person name="Nozaki H."/>
        </authorList>
    </citation>
    <scope>NUCLEOTIDE SEQUENCE [LARGE SCALE GENOMIC DNA]</scope>
    <source>
        <strain evidence="3 4">NIES-4468</strain>
    </source>
</reference>
<evidence type="ECO:0000256" key="1">
    <source>
        <dbReference type="ARBA" id="ARBA00023002"/>
    </source>
</evidence>